<proteinExistence type="predicted"/>
<evidence type="ECO:0000313" key="3">
    <source>
        <dbReference type="EMBL" id="RDJ26607.1"/>
    </source>
</evidence>
<evidence type="ECO:0000313" key="4">
    <source>
        <dbReference type="Proteomes" id="UP000255207"/>
    </source>
</evidence>
<feature type="transmembrane region" description="Helical" evidence="1">
    <location>
        <begin position="329"/>
        <end position="350"/>
    </location>
</feature>
<comment type="caution">
    <text evidence="3">The sequence shown here is derived from an EMBL/GenBank/DDBJ whole genome shotgun (WGS) entry which is preliminary data.</text>
</comment>
<dbReference type="SUPFAM" id="SSF158472">
    <property type="entry name" value="HAMP domain-like"/>
    <property type="match status" value="1"/>
</dbReference>
<evidence type="ECO:0000259" key="2">
    <source>
        <dbReference type="PROSITE" id="PS50885"/>
    </source>
</evidence>
<keyword evidence="4" id="KW-1185">Reference proteome</keyword>
<dbReference type="OrthoDB" id="8456673at2"/>
<organism evidence="3 4">
    <name type="scientific">Bosea caraganae</name>
    <dbReference type="NCBI Taxonomy" id="2763117"/>
    <lineage>
        <taxon>Bacteria</taxon>
        <taxon>Pseudomonadati</taxon>
        <taxon>Pseudomonadota</taxon>
        <taxon>Alphaproteobacteria</taxon>
        <taxon>Hyphomicrobiales</taxon>
        <taxon>Boseaceae</taxon>
        <taxon>Bosea</taxon>
    </lineage>
</organism>
<dbReference type="Gene3D" id="6.10.340.10">
    <property type="match status" value="1"/>
</dbReference>
<sequence>MKKLMSGMSIRTTLACIIGMMGLLIAGICGQELWSTYWRHEAAVQVAQLSKLNENLFDALVSSRYERASLQTAVILATDKNQSSIASYMTRRKEVDDAMVQAQAAINGSGIAAVSDAGRSLNANFDANKKLRETVDAESKLAVTARTPGLPQNVLTIGDRFLQSLETTSAVVENEIRNLSPRLSELIITRSMAWSVRAQAGTSGQMISSILAQARPFTTSEADSLKLADAQAAYGWQMLRAVGGGEQAPPAIRNAIRKAERTYFSGQFTDLKEDVVKAMTTTGKINLSTDKWRETVIPALDTISEVSNAAITELNLKADQAASDLTWTLIQYAALFAGGLIVAIAGYVVVQSRVTGPIGVMTVAMRKLAEGDLALEIPYGERRDEIGGMAGALNIFKENGLRVRALEEKERAEAAARLARAESMALVVTDVGAVVAAAAAGDFSARLQIEDADAQMQQLIAGINEINAVVDSATTEF</sequence>
<dbReference type="SMART" id="SM00304">
    <property type="entry name" value="HAMP"/>
    <property type="match status" value="1"/>
</dbReference>
<evidence type="ECO:0000256" key="1">
    <source>
        <dbReference type="SAM" id="Phobius"/>
    </source>
</evidence>
<accession>A0A370L8K5</accession>
<protein>
    <submittedName>
        <fullName evidence="3">HAMP domain-containing protein</fullName>
    </submittedName>
</protein>
<keyword evidence="1" id="KW-1133">Transmembrane helix</keyword>
<reference evidence="4" key="1">
    <citation type="submission" date="2018-07" db="EMBL/GenBank/DDBJ databases">
        <authorList>
            <person name="Safronova V.I."/>
            <person name="Chirak E.R."/>
            <person name="Sazanova A.L."/>
        </authorList>
    </citation>
    <scope>NUCLEOTIDE SEQUENCE [LARGE SCALE GENOMIC DNA]</scope>
    <source>
        <strain evidence="4">RCAM04685</strain>
    </source>
</reference>
<dbReference type="PROSITE" id="PS50885">
    <property type="entry name" value="HAMP"/>
    <property type="match status" value="1"/>
</dbReference>
<dbReference type="Pfam" id="PF00672">
    <property type="entry name" value="HAMP"/>
    <property type="match status" value="1"/>
</dbReference>
<gene>
    <name evidence="3" type="ORF">DWE98_07020</name>
</gene>
<dbReference type="EMBL" id="QQTP01000003">
    <property type="protein sequence ID" value="RDJ26607.1"/>
    <property type="molecule type" value="Genomic_DNA"/>
</dbReference>
<dbReference type="PANTHER" id="PTHR32089">
    <property type="entry name" value="METHYL-ACCEPTING CHEMOTAXIS PROTEIN MCPB"/>
    <property type="match status" value="1"/>
</dbReference>
<dbReference type="GO" id="GO:0007165">
    <property type="term" value="P:signal transduction"/>
    <property type="evidence" value="ECO:0007669"/>
    <property type="project" value="InterPro"/>
</dbReference>
<dbReference type="GO" id="GO:0016020">
    <property type="term" value="C:membrane"/>
    <property type="evidence" value="ECO:0007669"/>
    <property type="project" value="InterPro"/>
</dbReference>
<keyword evidence="1" id="KW-0472">Membrane</keyword>
<dbReference type="RefSeq" id="WP_114852983.1">
    <property type="nucleotide sequence ID" value="NZ_QQTO01000001.1"/>
</dbReference>
<dbReference type="CDD" id="cd06225">
    <property type="entry name" value="HAMP"/>
    <property type="match status" value="1"/>
</dbReference>
<name>A0A370L8K5_9HYPH</name>
<dbReference type="InterPro" id="IPR003660">
    <property type="entry name" value="HAMP_dom"/>
</dbReference>
<feature type="domain" description="HAMP" evidence="2">
    <location>
        <begin position="352"/>
        <end position="405"/>
    </location>
</feature>
<dbReference type="AlphaFoldDB" id="A0A370L8K5"/>
<dbReference type="Proteomes" id="UP000255207">
    <property type="component" value="Unassembled WGS sequence"/>
</dbReference>
<feature type="non-terminal residue" evidence="3">
    <location>
        <position position="477"/>
    </location>
</feature>
<keyword evidence="1" id="KW-0812">Transmembrane</keyword>
<dbReference type="PANTHER" id="PTHR32089:SF112">
    <property type="entry name" value="LYSOZYME-LIKE PROTEIN-RELATED"/>
    <property type="match status" value="1"/>
</dbReference>